<proteinExistence type="inferred from homology"/>
<dbReference type="HOGENOM" id="CLU_024865_0_1_2"/>
<comment type="similarity">
    <text evidence="1 8 10">Belongs to the FtsZ family.</text>
</comment>
<dbReference type="InterPro" id="IPR018316">
    <property type="entry name" value="Tubulin/FtsZ_2-layer-sand-dom"/>
</dbReference>
<evidence type="ECO:0000256" key="1">
    <source>
        <dbReference type="ARBA" id="ARBA00009690"/>
    </source>
</evidence>
<dbReference type="PROSITE" id="PS01135">
    <property type="entry name" value="FTSZ_2"/>
    <property type="match status" value="1"/>
</dbReference>
<dbReference type="InterPro" id="IPR000158">
    <property type="entry name" value="Cell_div_FtsZ"/>
</dbReference>
<evidence type="ECO:0000256" key="9">
    <source>
        <dbReference type="NCBIfam" id="TIGR00065"/>
    </source>
</evidence>
<keyword evidence="2 8" id="KW-0963">Cytoplasm</keyword>
<dbReference type="GO" id="GO:0003924">
    <property type="term" value="F:GTPase activity"/>
    <property type="evidence" value="ECO:0007669"/>
    <property type="project" value="UniProtKB-UniRule"/>
</dbReference>
<evidence type="ECO:0000259" key="12">
    <source>
        <dbReference type="SMART" id="SM00865"/>
    </source>
</evidence>
<dbReference type="SMART" id="SM00864">
    <property type="entry name" value="Tubulin"/>
    <property type="match status" value="1"/>
</dbReference>
<dbReference type="PANTHER" id="PTHR30314">
    <property type="entry name" value="CELL DIVISION PROTEIN FTSZ-RELATED"/>
    <property type="match status" value="1"/>
</dbReference>
<dbReference type="Proteomes" id="UP000002061">
    <property type="component" value="Chromosome"/>
</dbReference>
<keyword evidence="14" id="KW-1185">Reference proteome</keyword>
<evidence type="ECO:0000256" key="8">
    <source>
        <dbReference type="HAMAP-Rule" id="MF_00909"/>
    </source>
</evidence>
<keyword evidence="7 8" id="KW-0131">Cell cycle</keyword>
<dbReference type="GO" id="GO:0005737">
    <property type="term" value="C:cytoplasm"/>
    <property type="evidence" value="ECO:0007669"/>
    <property type="project" value="UniProtKB-SubCell"/>
</dbReference>
<evidence type="ECO:0000256" key="3">
    <source>
        <dbReference type="ARBA" id="ARBA00022618"/>
    </source>
</evidence>
<evidence type="ECO:0000256" key="2">
    <source>
        <dbReference type="ARBA" id="ARBA00022490"/>
    </source>
</evidence>
<evidence type="ECO:0000256" key="4">
    <source>
        <dbReference type="ARBA" id="ARBA00022741"/>
    </source>
</evidence>
<dbReference type="SMART" id="SM00865">
    <property type="entry name" value="Tubulin_C"/>
    <property type="match status" value="1"/>
</dbReference>
<evidence type="ECO:0000256" key="10">
    <source>
        <dbReference type="RuleBase" id="RU003360"/>
    </source>
</evidence>
<evidence type="ECO:0000256" key="6">
    <source>
        <dbReference type="ARBA" id="ARBA00023210"/>
    </source>
</evidence>
<comment type="subunit">
    <text evidence="8">Homodimer. Polymerizes to form a dynamic ring structure in a strictly GTP-dependent manner. Interacts directly with several other division proteins.</text>
</comment>
<organism evidence="13 14">
    <name type="scientific">Methanocaldococcus infernus (strain DSM 11812 / JCM 15783 / ME)</name>
    <dbReference type="NCBI Taxonomy" id="573063"/>
    <lineage>
        <taxon>Archaea</taxon>
        <taxon>Methanobacteriati</taxon>
        <taxon>Methanobacteriota</taxon>
        <taxon>Methanomada group</taxon>
        <taxon>Methanococci</taxon>
        <taxon>Methanococcales</taxon>
        <taxon>Methanocaldococcaceae</taxon>
        <taxon>Methanocaldococcus</taxon>
    </lineage>
</organism>
<dbReference type="OrthoDB" id="371908at2157"/>
<keyword evidence="6 8" id="KW-0717">Septation</keyword>
<dbReference type="SUPFAM" id="SSF55307">
    <property type="entry name" value="Tubulin C-terminal domain-like"/>
    <property type="match status" value="1"/>
</dbReference>
<dbReference type="eggNOG" id="arCOG02201">
    <property type="taxonomic scope" value="Archaea"/>
</dbReference>
<dbReference type="Pfam" id="PF00091">
    <property type="entry name" value="Tubulin"/>
    <property type="match status" value="1"/>
</dbReference>
<dbReference type="GeneID" id="9131057"/>
<gene>
    <name evidence="8" type="primary">ftsZ</name>
    <name evidence="13" type="ordered locus">Metin_0058</name>
</gene>
<feature type="binding site" evidence="8">
    <location>
        <position position="149"/>
    </location>
    <ligand>
        <name>GTP</name>
        <dbReference type="ChEBI" id="CHEBI:37565"/>
    </ligand>
</feature>
<keyword evidence="5 8" id="KW-0342">GTP-binding</keyword>
<name>D5VUB8_METIM</name>
<comment type="subcellular location">
    <subcellularLocation>
        <location evidence="8">Cytoplasm</location>
    </subcellularLocation>
    <text evidence="8">Assembles at midcell at the inner surface of the cytoplasmic membrane.</text>
</comment>
<dbReference type="KEGG" id="mif:Metin_0058"/>
<dbReference type="InterPro" id="IPR020805">
    <property type="entry name" value="Cell_div_FtsZ_CS"/>
</dbReference>
<keyword evidence="3 8" id="KW-0132">Cell division</keyword>
<dbReference type="RefSeq" id="WP_013099476.1">
    <property type="nucleotide sequence ID" value="NC_014122.1"/>
</dbReference>
<dbReference type="GO" id="GO:0051258">
    <property type="term" value="P:protein polymerization"/>
    <property type="evidence" value="ECO:0007669"/>
    <property type="project" value="UniProtKB-UniRule"/>
</dbReference>
<evidence type="ECO:0000256" key="7">
    <source>
        <dbReference type="ARBA" id="ARBA00023306"/>
    </source>
</evidence>
<dbReference type="FunFam" id="3.30.1330.20:FF:000008">
    <property type="entry name" value="Cell division protein FtsZ"/>
    <property type="match status" value="1"/>
</dbReference>
<dbReference type="GO" id="GO:0043093">
    <property type="term" value="P:FtsZ-dependent cytokinesis"/>
    <property type="evidence" value="ECO:0007669"/>
    <property type="project" value="UniProtKB-UniRule"/>
</dbReference>
<dbReference type="EMBL" id="CP002009">
    <property type="protein sequence ID" value="ADG12730.1"/>
    <property type="molecule type" value="Genomic_DNA"/>
</dbReference>
<dbReference type="STRING" id="573063.Metin_0058"/>
<dbReference type="FunFam" id="3.40.50.1440:FF:000023">
    <property type="entry name" value="Cell division protein FtsZ"/>
    <property type="match status" value="1"/>
</dbReference>
<dbReference type="NCBIfam" id="TIGR00065">
    <property type="entry name" value="ftsZ"/>
    <property type="match status" value="1"/>
</dbReference>
<evidence type="ECO:0000256" key="5">
    <source>
        <dbReference type="ARBA" id="ARBA00023134"/>
    </source>
</evidence>
<dbReference type="PROSITE" id="PS01134">
    <property type="entry name" value="FTSZ_1"/>
    <property type="match status" value="1"/>
</dbReference>
<keyword evidence="4 8" id="KW-0547">Nucleotide-binding</keyword>
<evidence type="ECO:0000259" key="11">
    <source>
        <dbReference type="SMART" id="SM00864"/>
    </source>
</evidence>
<feature type="domain" description="Tubulin/FtsZ 2-layer sandwich" evidence="12">
    <location>
        <begin position="215"/>
        <end position="335"/>
    </location>
</feature>
<dbReference type="GO" id="GO:0005525">
    <property type="term" value="F:GTP binding"/>
    <property type="evidence" value="ECO:0007669"/>
    <property type="project" value="UniProtKB-UniRule"/>
</dbReference>
<feature type="domain" description="Tubulin/FtsZ GTPase" evidence="11">
    <location>
        <begin position="23"/>
        <end position="213"/>
    </location>
</feature>
<dbReference type="InterPro" id="IPR045061">
    <property type="entry name" value="FtsZ/CetZ"/>
</dbReference>
<feature type="binding site" evidence="8">
    <location>
        <begin position="31"/>
        <end position="35"/>
    </location>
    <ligand>
        <name>GTP</name>
        <dbReference type="ChEBI" id="CHEBI:37565"/>
    </ligand>
</feature>
<dbReference type="InterPro" id="IPR008280">
    <property type="entry name" value="Tub_FtsZ_C"/>
</dbReference>
<reference evidence="13" key="1">
    <citation type="submission" date="2010-04" db="EMBL/GenBank/DDBJ databases">
        <title>Complete sequence of Methanocaldococcus infernus ME.</title>
        <authorList>
            <consortium name="US DOE Joint Genome Institute"/>
            <person name="Lucas S."/>
            <person name="Copeland A."/>
            <person name="Lapidus A."/>
            <person name="Cheng J.-F."/>
            <person name="Bruce D."/>
            <person name="Goodwin L."/>
            <person name="Pitluck S."/>
            <person name="Munk A.C."/>
            <person name="Detter J.C."/>
            <person name="Han C."/>
            <person name="Tapia R."/>
            <person name="Land M."/>
            <person name="Hauser L."/>
            <person name="Kyrpides N."/>
            <person name="Mikhailova N."/>
            <person name="Sieprawska-Lupa M."/>
            <person name="Whitman W.B."/>
            <person name="Woyke T."/>
        </authorList>
    </citation>
    <scope>NUCLEOTIDE SEQUENCE [LARGE SCALE GENOMIC DNA]</scope>
    <source>
        <strain evidence="13">ME</strain>
    </source>
</reference>
<feature type="binding site" evidence="8">
    <location>
        <position position="152"/>
    </location>
    <ligand>
        <name>GTP</name>
        <dbReference type="ChEBI" id="CHEBI:37565"/>
    </ligand>
</feature>
<dbReference type="InterPro" id="IPR024757">
    <property type="entry name" value="FtsZ_C"/>
</dbReference>
<dbReference type="CDD" id="cd02201">
    <property type="entry name" value="FtsZ_type1"/>
    <property type="match status" value="1"/>
</dbReference>
<dbReference type="AlphaFoldDB" id="D5VUB8"/>
<dbReference type="PANTHER" id="PTHR30314:SF9">
    <property type="entry name" value="CELL DIVISION PROTEIN FTSZ 2"/>
    <property type="match status" value="1"/>
</dbReference>
<dbReference type="Pfam" id="PF12327">
    <property type="entry name" value="FtsZ_C"/>
    <property type="match status" value="1"/>
</dbReference>
<evidence type="ECO:0000313" key="13">
    <source>
        <dbReference type="EMBL" id="ADG12730.1"/>
    </source>
</evidence>
<feature type="binding site" evidence="8">
    <location>
        <begin position="118"/>
        <end position="120"/>
    </location>
    <ligand>
        <name>GTP</name>
        <dbReference type="ChEBI" id="CHEBI:37565"/>
    </ligand>
</feature>
<comment type="function">
    <text evidence="8">Essential cell division protein that forms a contractile ring structure (Z ring) at the future cell division site. The regulation of the ring assembly controls the timing and the location of cell division. One of the functions of the FtsZ ring is to recruit other cell division proteins to the septum to produce a new cell wall between the dividing cells. Binds GTP and shows GTPase activity.</text>
</comment>
<dbReference type="HAMAP" id="MF_00909">
    <property type="entry name" value="FtsZ"/>
    <property type="match status" value="1"/>
</dbReference>
<dbReference type="SUPFAM" id="SSF52490">
    <property type="entry name" value="Tubulin nucleotide-binding domain-like"/>
    <property type="match status" value="1"/>
</dbReference>
<protein>
    <recommendedName>
        <fullName evidence="8 9">Cell division protein FtsZ</fullName>
    </recommendedName>
</protein>
<accession>D5VUB8</accession>
<dbReference type="InterPro" id="IPR036525">
    <property type="entry name" value="Tubulin/FtsZ_GTPase_sf"/>
</dbReference>
<sequence length="362" mass="38453">MKLVRDALSRETPTVNTDFGEARIVVVGCGGAGNNTINRLMELGIQGAETIAINTDKQHLEVIQAHKKILIGASLTRGLGAGGYPEIGQKAAEMARNVIEEQLKGADLVFITAGMGGGTGTGSAPVVAEIAKELGAIVVGVVTYPFKIERARMKKADEGIEKMAKVCDTVIIIDNNKLVELVPNLPINDAFKVADEIIAQAVKGITETITVPSLINIDFADVRAVMKNGGVAMIGVGEVDQTDRGDRVQNVVKETLNCPLLDVDYKGAKGALIHITGGPDLTLKEANDIGEGLTKELSPDANVIWGARIEKEMEGCIRVMAIITGVKSKNILGKDIVTDNKKIIPKTSNVKRDRIGGIDFIV</sequence>
<dbReference type="PRINTS" id="PR00423">
    <property type="entry name" value="CELLDVISFTSZ"/>
</dbReference>
<feature type="binding site" evidence="8">
    <location>
        <position position="195"/>
    </location>
    <ligand>
        <name>GTP</name>
        <dbReference type="ChEBI" id="CHEBI:37565"/>
    </ligand>
</feature>
<dbReference type="Gene3D" id="3.40.50.1440">
    <property type="entry name" value="Tubulin/FtsZ, GTPase domain"/>
    <property type="match status" value="1"/>
</dbReference>
<dbReference type="GO" id="GO:0032153">
    <property type="term" value="C:cell division site"/>
    <property type="evidence" value="ECO:0007669"/>
    <property type="project" value="UniProtKB-UniRule"/>
</dbReference>
<dbReference type="InterPro" id="IPR003008">
    <property type="entry name" value="Tubulin_FtsZ_GTPase"/>
</dbReference>
<evidence type="ECO:0000313" key="14">
    <source>
        <dbReference type="Proteomes" id="UP000002061"/>
    </source>
</evidence>